<feature type="signal peptide" evidence="1">
    <location>
        <begin position="1"/>
        <end position="19"/>
    </location>
</feature>
<keyword evidence="3" id="KW-1185">Reference proteome</keyword>
<gene>
    <name evidence="2" type="ORF">HW554_01765</name>
</gene>
<accession>A0A7Y7PLA8</accession>
<name>A0A7Y7PLA8_9BACT</name>
<reference evidence="2 3" key="1">
    <citation type="submission" date="2020-05" db="EMBL/GenBank/DDBJ databases">
        <title>Hymenobacter terrestris sp. nov. and Hymenobacter lapidiphilus sp. nov., isolated from regoliths in Antarctica.</title>
        <authorList>
            <person name="Sedlacek I."/>
            <person name="Pantucek R."/>
            <person name="Zeman M."/>
            <person name="Holochova P."/>
            <person name="Kralova S."/>
            <person name="Stankova E."/>
            <person name="Sedo O."/>
            <person name="Micenkova L."/>
            <person name="Svec P."/>
            <person name="Gupta V."/>
            <person name="Sood U."/>
            <person name="Korpole U.S."/>
            <person name="Lal R."/>
        </authorList>
    </citation>
    <scope>NUCLEOTIDE SEQUENCE [LARGE SCALE GENOMIC DNA]</scope>
    <source>
        <strain evidence="2 3">P5342</strain>
    </source>
</reference>
<proteinExistence type="predicted"/>
<evidence type="ECO:0008006" key="4">
    <source>
        <dbReference type="Google" id="ProtNLM"/>
    </source>
</evidence>
<feature type="chain" id="PRO_5030654003" description="PorT family protein" evidence="1">
    <location>
        <begin position="20"/>
        <end position="439"/>
    </location>
</feature>
<evidence type="ECO:0000313" key="3">
    <source>
        <dbReference type="Proteomes" id="UP000565521"/>
    </source>
</evidence>
<dbReference type="RefSeq" id="WP_176906627.1">
    <property type="nucleotide sequence ID" value="NZ_JABKAU010000002.1"/>
</dbReference>
<dbReference type="EMBL" id="JABKAU010000002">
    <property type="protein sequence ID" value="NVO29919.1"/>
    <property type="molecule type" value="Genomic_DNA"/>
</dbReference>
<evidence type="ECO:0000313" key="2">
    <source>
        <dbReference type="EMBL" id="NVO29919.1"/>
    </source>
</evidence>
<keyword evidence="1" id="KW-0732">Signal</keyword>
<protein>
    <recommendedName>
        <fullName evidence="4">PorT family protein</fullName>
    </recommendedName>
</protein>
<evidence type="ECO:0000256" key="1">
    <source>
        <dbReference type="SAM" id="SignalP"/>
    </source>
</evidence>
<organism evidence="2 3">
    <name type="scientific">Hymenobacter lapidiphilus</name>
    <dbReference type="NCBI Taxonomy" id="2608003"/>
    <lineage>
        <taxon>Bacteria</taxon>
        <taxon>Pseudomonadati</taxon>
        <taxon>Bacteroidota</taxon>
        <taxon>Cytophagia</taxon>
        <taxon>Cytophagales</taxon>
        <taxon>Hymenobacteraceae</taxon>
        <taxon>Hymenobacter</taxon>
    </lineage>
</organism>
<sequence>MLKKLLFTAFLGASFGAAAQSSFRPGYVLPLSGDTLRGEVDARGPQRNARQVGFRATPDGPVQRYLPAELWGYGLRKGRTYQTETIMLADSLQQQSFAQARVDTLQQPVFLETVVQGTLSLLYLEDRLSRSHYYLRTSTGQVIELVQGTEQVVGPKSLYDSGIESRHKSGNLAFYNKKNNNFRYTLQEATRQCIALQPAVVEVEFGLRPLTRLVERYNECVGDAPAPSLAVRTPPARLLLLAGAGSSRLALTDDRFFLNVRSNTTAGIQPVIGLGVAVPINRVSEKLMLQLQALYHAQQYETAVATDGVGTGQQYQYRADIRSVRVPLLLRYTWPSGKLRPFGQAGYGVSYLLKNESEVRRIPGPGQSPLPDEKWKPLMQGARLEAGIVGSIGVVKTTASQRNVALELRLENTNGFASSQGVSSGITRFFVLLSYDLTK</sequence>
<dbReference type="Proteomes" id="UP000565521">
    <property type="component" value="Unassembled WGS sequence"/>
</dbReference>
<comment type="caution">
    <text evidence="2">The sequence shown here is derived from an EMBL/GenBank/DDBJ whole genome shotgun (WGS) entry which is preliminary data.</text>
</comment>
<dbReference type="AlphaFoldDB" id="A0A7Y7PLA8"/>